<feature type="signal peptide" evidence="2">
    <location>
        <begin position="1"/>
        <end position="25"/>
    </location>
</feature>
<keyword evidence="6" id="KW-1185">Reference proteome</keyword>
<evidence type="ECO:0000256" key="1">
    <source>
        <dbReference type="SAM" id="MobiDB-lite"/>
    </source>
</evidence>
<dbReference type="InterPro" id="IPR032267">
    <property type="entry name" value="DUF4832"/>
</dbReference>
<keyword evidence="2" id="KW-0732">Signal</keyword>
<feature type="chain" id="PRO_5046744982" evidence="2">
    <location>
        <begin position="26"/>
        <end position="480"/>
    </location>
</feature>
<dbReference type="Pfam" id="PF16173">
    <property type="entry name" value="DUF4874"/>
    <property type="match status" value="1"/>
</dbReference>
<accession>A0ABS5VAF7</accession>
<organism evidence="5 6">
    <name type="scientific">Curtobacterium aurantiacum</name>
    <dbReference type="NCBI Taxonomy" id="3236919"/>
    <lineage>
        <taxon>Bacteria</taxon>
        <taxon>Bacillati</taxon>
        <taxon>Actinomycetota</taxon>
        <taxon>Actinomycetes</taxon>
        <taxon>Micrococcales</taxon>
        <taxon>Microbacteriaceae</taxon>
        <taxon>Curtobacterium</taxon>
    </lineage>
</organism>
<evidence type="ECO:0000313" key="5">
    <source>
        <dbReference type="EMBL" id="MBT1586459.1"/>
    </source>
</evidence>
<evidence type="ECO:0000313" key="6">
    <source>
        <dbReference type="Proteomes" id="UP001519641"/>
    </source>
</evidence>
<comment type="caution">
    <text evidence="5">The sequence shown here is derived from an EMBL/GenBank/DDBJ whole genome shotgun (WGS) entry which is preliminary data.</text>
</comment>
<dbReference type="RefSeq" id="WP_214543439.1">
    <property type="nucleotide sequence ID" value="NZ_JAHEWS010000001.1"/>
</dbReference>
<evidence type="ECO:0000259" key="3">
    <source>
        <dbReference type="Pfam" id="PF16116"/>
    </source>
</evidence>
<protein>
    <submittedName>
        <fullName evidence="5">DUF4832 domain-containing protein</fullName>
    </submittedName>
</protein>
<evidence type="ECO:0000256" key="2">
    <source>
        <dbReference type="SAM" id="SignalP"/>
    </source>
</evidence>
<evidence type="ECO:0000259" key="4">
    <source>
        <dbReference type="Pfam" id="PF16173"/>
    </source>
</evidence>
<gene>
    <name evidence="5" type="ORF">KK097_01360</name>
</gene>
<feature type="region of interest" description="Disordered" evidence="1">
    <location>
        <begin position="237"/>
        <end position="262"/>
    </location>
</feature>
<name>A0ABS5VAF7_9MICO</name>
<proteinExistence type="predicted"/>
<dbReference type="Proteomes" id="UP001519641">
    <property type="component" value="Unassembled WGS sequence"/>
</dbReference>
<feature type="domain" description="DUF4874" evidence="4">
    <location>
        <begin position="53"/>
        <end position="234"/>
    </location>
</feature>
<dbReference type="Pfam" id="PF16116">
    <property type="entry name" value="DUF4832"/>
    <property type="match status" value="1"/>
</dbReference>
<sequence>MQHRTISTVALAAVLALAVPTTAWASSPTGHHPTRTATTSTVTYTASDAVIPNPSRGFDHTTETHYRADGTGYTPLDAATLRGYRADGVTQVVRVFYMEAFAEQRQLSQAWLDLVQHDYDTARQAGVGVITRFAYVQGGSGPYTAPYGDADLPTVLGHIEQLTPTLRRNADVIPTLQGGFIGLWGEGYYTDHFASDPANPGVLTEADKDARRQVLQAELAALPSSRSVQARTMQMKQDALRTPSGTAGALTPEQAHDGSAASRVGHHNDCFLASPDDFGTFLSNPLSLDQDYLAAESRYVPVGGETCAVNAPRTLYPSASAEMAKYHYSYLNLDYNKDVLASWGTAGMTDAAKKLGYRFTMTSSTATSGAQASVAVSIRNDGWAAPYNSRPVQLVLTDGDRRVTVPVDADASSWQPGQTVTVRASLADVPNGRWSVALALPAPEASVTADPAFAIQTANTGTWDADTGVNRLGQTVVVQH</sequence>
<dbReference type="InterPro" id="IPR032379">
    <property type="entry name" value="DUF4874"/>
</dbReference>
<reference evidence="5 6" key="1">
    <citation type="submission" date="2021-05" db="EMBL/GenBank/DDBJ databases">
        <title>Whole genome sequence of Curtobacterium flaccumfaciens pv. flaccumfaciens strain CFBP 8819.</title>
        <authorList>
            <person name="Osdaghi E."/>
            <person name="Taghouti G."/>
            <person name="Portier P."/>
            <person name="Fazliarab A."/>
            <person name="Taghavi S.M."/>
            <person name="Briand M."/>
            <person name="Le-Saux M."/>
            <person name="Jacques M.-A."/>
        </authorList>
    </citation>
    <scope>NUCLEOTIDE SEQUENCE [LARGE SCALE GENOMIC DNA]</scope>
    <source>
        <strain evidence="5 6">CFBP 8819</strain>
    </source>
</reference>
<feature type="domain" description="DUF4832" evidence="3">
    <location>
        <begin position="263"/>
        <end position="459"/>
    </location>
</feature>
<dbReference type="EMBL" id="JAHEWS010000001">
    <property type="protein sequence ID" value="MBT1586459.1"/>
    <property type="molecule type" value="Genomic_DNA"/>
</dbReference>